<evidence type="ECO:0000256" key="1">
    <source>
        <dbReference type="SAM" id="MobiDB-lite"/>
    </source>
</evidence>
<keyword evidence="3" id="KW-1185">Reference proteome</keyword>
<dbReference type="EMBL" id="JBHSFS010000002">
    <property type="protein sequence ID" value="MFC4512541.1"/>
    <property type="molecule type" value="Genomic_DNA"/>
</dbReference>
<accession>A0ABV9BET7</accession>
<evidence type="ECO:0000313" key="3">
    <source>
        <dbReference type="Proteomes" id="UP001595990"/>
    </source>
</evidence>
<evidence type="ECO:0008006" key="4">
    <source>
        <dbReference type="Google" id="ProtNLM"/>
    </source>
</evidence>
<feature type="compositionally biased region" description="Basic and acidic residues" evidence="1">
    <location>
        <begin position="153"/>
        <end position="166"/>
    </location>
</feature>
<feature type="region of interest" description="Disordered" evidence="1">
    <location>
        <begin position="148"/>
        <end position="197"/>
    </location>
</feature>
<sequence>MPETEETGASAEELQETESAPEADVPESEEEPFDRKRAEAALRKKNSEAENLRRRLKELEPLAKKARELEDAQKSETERLNDQLAAAQERAAKATRAAVAAKVEALAAKDFADPEDAAGALDLTEFVDEDGAIDTDGIRSALAELLKRKPHWAKPDEGPRSPRPDRAQGSSGNGQRTTTDPADEFAEFMKRSLQRGR</sequence>
<dbReference type="Proteomes" id="UP001595990">
    <property type="component" value="Unassembled WGS sequence"/>
</dbReference>
<reference evidence="3" key="1">
    <citation type="journal article" date="2019" name="Int. J. Syst. Evol. Microbiol.">
        <title>The Global Catalogue of Microorganisms (GCM) 10K type strain sequencing project: providing services to taxonomists for standard genome sequencing and annotation.</title>
        <authorList>
            <consortium name="The Broad Institute Genomics Platform"/>
            <consortium name="The Broad Institute Genome Sequencing Center for Infectious Disease"/>
            <person name="Wu L."/>
            <person name="Ma J."/>
        </authorList>
    </citation>
    <scope>NUCLEOTIDE SEQUENCE [LARGE SCALE GENOMIC DNA]</scope>
    <source>
        <strain evidence="3">CECT 8064</strain>
    </source>
</reference>
<protein>
    <recommendedName>
        <fullName evidence="4">Scaffolding protein</fullName>
    </recommendedName>
</protein>
<feature type="compositionally biased region" description="Acidic residues" evidence="1">
    <location>
        <begin position="13"/>
        <end position="32"/>
    </location>
</feature>
<dbReference type="RefSeq" id="WP_417922460.1">
    <property type="nucleotide sequence ID" value="NZ_JBHSFS010000002.1"/>
</dbReference>
<feature type="compositionally biased region" description="Polar residues" evidence="1">
    <location>
        <begin position="168"/>
        <end position="180"/>
    </location>
</feature>
<gene>
    <name evidence="2" type="ORF">ACFPEN_06295</name>
</gene>
<feature type="region of interest" description="Disordered" evidence="1">
    <location>
        <begin position="57"/>
        <end position="90"/>
    </location>
</feature>
<evidence type="ECO:0000313" key="2">
    <source>
        <dbReference type="EMBL" id="MFC4512541.1"/>
    </source>
</evidence>
<feature type="compositionally biased region" description="Basic and acidic residues" evidence="1">
    <location>
        <begin position="57"/>
        <end position="81"/>
    </location>
</feature>
<feature type="region of interest" description="Disordered" evidence="1">
    <location>
        <begin position="1"/>
        <end position="37"/>
    </location>
</feature>
<proteinExistence type="predicted"/>
<organism evidence="2 3">
    <name type="scientific">Streptomyces ehimensis</name>
    <dbReference type="NCBI Taxonomy" id="68195"/>
    <lineage>
        <taxon>Bacteria</taxon>
        <taxon>Bacillati</taxon>
        <taxon>Actinomycetota</taxon>
        <taxon>Actinomycetes</taxon>
        <taxon>Kitasatosporales</taxon>
        <taxon>Streptomycetaceae</taxon>
        <taxon>Streptomyces</taxon>
    </lineage>
</organism>
<name>A0ABV9BET7_9ACTN</name>
<comment type="caution">
    <text evidence="2">The sequence shown here is derived from an EMBL/GenBank/DDBJ whole genome shotgun (WGS) entry which is preliminary data.</text>
</comment>